<comment type="caution">
    <text evidence="2">The sequence shown here is derived from an EMBL/GenBank/DDBJ whole genome shotgun (WGS) entry which is preliminary data.</text>
</comment>
<reference evidence="2" key="1">
    <citation type="journal article" date="2014" name="Int. J. Syst. Evol. Microbiol.">
        <title>Complete genome sequence of Corynebacterium casei LMG S-19264T (=DSM 44701T), isolated from a smear-ripened cheese.</title>
        <authorList>
            <consortium name="US DOE Joint Genome Institute (JGI-PGF)"/>
            <person name="Walter F."/>
            <person name="Albersmeier A."/>
            <person name="Kalinowski J."/>
            <person name="Ruckert C."/>
        </authorList>
    </citation>
    <scope>NUCLEOTIDE SEQUENCE</scope>
    <source>
        <strain evidence="2">CGMCC 1.12408</strain>
    </source>
</reference>
<accession>A0A916RSC5</accession>
<dbReference type="SUPFAM" id="SSF53067">
    <property type="entry name" value="Actin-like ATPase domain"/>
    <property type="match status" value="2"/>
</dbReference>
<dbReference type="Gene3D" id="3.30.420.40">
    <property type="match status" value="2"/>
</dbReference>
<sequence>MNYVIGIDGGGTKTQVVLVDLNGKVLLNTTYGSTNPNAVTKQELNDTFQAIFQEMEENIPGSLEMVSSIFAGVSGAGSKASASLLTEIIAPFFSLNTKITVVPDSINALYSGTFGMPGIVQISGTGSITYGINERQEQGRVGGWGYLLGDEGSGYDVGKHGIQAVLKFLDGRGPETMLKNMLFKLYTISSGRELIDKIYYSDNPRLEISRISKLVFQAFEKEDTVAMTILRQVAHDIAQSIMTLDQKLFNKTEKVTVVLCGGLFSNPTILPVLLRDALINYPKRMSLIIPEFPPVVGSVVGAYLAIDCAVTEDVKLNLRSSFINYK</sequence>
<evidence type="ECO:0000313" key="2">
    <source>
        <dbReference type="EMBL" id="GGA66696.1"/>
    </source>
</evidence>
<dbReference type="InterPro" id="IPR002731">
    <property type="entry name" value="ATPase_BadF"/>
</dbReference>
<dbReference type="AlphaFoldDB" id="A0A916RSC5"/>
<dbReference type="GO" id="GO:0016301">
    <property type="term" value="F:kinase activity"/>
    <property type="evidence" value="ECO:0007669"/>
    <property type="project" value="UniProtKB-KW"/>
</dbReference>
<dbReference type="InterPro" id="IPR052519">
    <property type="entry name" value="Euk-type_GlcNAc_Kinase"/>
</dbReference>
<feature type="domain" description="ATPase BadF/BadG/BcrA/BcrD type" evidence="1">
    <location>
        <begin position="5"/>
        <end position="300"/>
    </location>
</feature>
<gene>
    <name evidence="2" type="primary">murK</name>
    <name evidence="2" type="ORF">GCM10008025_08210</name>
</gene>
<proteinExistence type="predicted"/>
<organism evidence="2 3">
    <name type="scientific">Ornithinibacillus halotolerans</name>
    <dbReference type="NCBI Taxonomy" id="1274357"/>
    <lineage>
        <taxon>Bacteria</taxon>
        <taxon>Bacillati</taxon>
        <taxon>Bacillota</taxon>
        <taxon>Bacilli</taxon>
        <taxon>Bacillales</taxon>
        <taxon>Bacillaceae</taxon>
        <taxon>Ornithinibacillus</taxon>
    </lineage>
</organism>
<name>A0A916RSC5_9BACI</name>
<dbReference type="PANTHER" id="PTHR43190">
    <property type="entry name" value="N-ACETYL-D-GLUCOSAMINE KINASE"/>
    <property type="match status" value="1"/>
</dbReference>
<dbReference type="Pfam" id="PF01869">
    <property type="entry name" value="BcrAD_BadFG"/>
    <property type="match status" value="1"/>
</dbReference>
<reference evidence="2" key="2">
    <citation type="submission" date="2020-09" db="EMBL/GenBank/DDBJ databases">
        <authorList>
            <person name="Sun Q."/>
            <person name="Zhou Y."/>
        </authorList>
    </citation>
    <scope>NUCLEOTIDE SEQUENCE</scope>
    <source>
        <strain evidence="2">CGMCC 1.12408</strain>
    </source>
</reference>
<dbReference type="CDD" id="cd24007">
    <property type="entry name" value="ASKHA_NBD_eukNAGK-like"/>
    <property type="match status" value="1"/>
</dbReference>
<protein>
    <submittedName>
        <fullName evidence="2">N-acetylmuramic acid/N-acetylglucosamine kinase</fullName>
    </submittedName>
</protein>
<dbReference type="PANTHER" id="PTHR43190:SF3">
    <property type="entry name" value="N-ACETYL-D-GLUCOSAMINE KINASE"/>
    <property type="match status" value="1"/>
</dbReference>
<evidence type="ECO:0000313" key="3">
    <source>
        <dbReference type="Proteomes" id="UP000613512"/>
    </source>
</evidence>
<keyword evidence="3" id="KW-1185">Reference proteome</keyword>
<dbReference type="Proteomes" id="UP000613512">
    <property type="component" value="Unassembled WGS sequence"/>
</dbReference>
<keyword evidence="2" id="KW-0808">Transferase</keyword>
<dbReference type="InterPro" id="IPR043129">
    <property type="entry name" value="ATPase_NBD"/>
</dbReference>
<keyword evidence="2" id="KW-0418">Kinase</keyword>
<evidence type="ECO:0000259" key="1">
    <source>
        <dbReference type="Pfam" id="PF01869"/>
    </source>
</evidence>
<dbReference type="RefSeq" id="WP_188383423.1">
    <property type="nucleotide sequence ID" value="NZ_BMEY01000003.1"/>
</dbReference>
<dbReference type="EMBL" id="BMEY01000003">
    <property type="protein sequence ID" value="GGA66696.1"/>
    <property type="molecule type" value="Genomic_DNA"/>
</dbReference>